<sequence>MIVRINTDTRVSQWKVCCCGTLTGVLIRTLIYMKPYTFVSIVLVASRHASARPHGDEDPDEAATTITSSASLACATGEAKHQWDSCSASVSREIHKCGADDLSCACSHANVGLDCYTSFCPSHTPDICKASLAIHGLCALAKAPTPTLTGLTCPTHVPDLLASFIPSGVRNLISLALTDLMPSNINNNIPTDIPFWNGPSDPVRKGTSLAMENGVGLPSATATARDSGSGNETGRIGSLDRVLVAGIVVSVAVGALSAWL</sequence>
<accession>A0A9P6KPS9</accession>
<evidence type="ECO:0000256" key="1">
    <source>
        <dbReference type="SAM" id="Phobius"/>
    </source>
</evidence>
<keyword evidence="1" id="KW-0472">Membrane</keyword>
<dbReference type="EMBL" id="WJXW01000008">
    <property type="protein sequence ID" value="KAF9733899.1"/>
    <property type="molecule type" value="Genomic_DNA"/>
</dbReference>
<evidence type="ECO:0000313" key="3">
    <source>
        <dbReference type="Proteomes" id="UP000756921"/>
    </source>
</evidence>
<comment type="caution">
    <text evidence="2">The sequence shown here is derived from an EMBL/GenBank/DDBJ whole genome shotgun (WGS) entry which is preliminary data.</text>
</comment>
<dbReference type="OrthoDB" id="3796644at2759"/>
<organism evidence="2 3">
    <name type="scientific">Paraphaeosphaeria minitans</name>
    <dbReference type="NCBI Taxonomy" id="565426"/>
    <lineage>
        <taxon>Eukaryota</taxon>
        <taxon>Fungi</taxon>
        <taxon>Dikarya</taxon>
        <taxon>Ascomycota</taxon>
        <taxon>Pezizomycotina</taxon>
        <taxon>Dothideomycetes</taxon>
        <taxon>Pleosporomycetidae</taxon>
        <taxon>Pleosporales</taxon>
        <taxon>Massarineae</taxon>
        <taxon>Didymosphaeriaceae</taxon>
        <taxon>Paraphaeosphaeria</taxon>
    </lineage>
</organism>
<keyword evidence="1" id="KW-0812">Transmembrane</keyword>
<feature type="transmembrane region" description="Helical" evidence="1">
    <location>
        <begin position="242"/>
        <end position="259"/>
    </location>
</feature>
<evidence type="ECO:0000313" key="2">
    <source>
        <dbReference type="EMBL" id="KAF9733899.1"/>
    </source>
</evidence>
<dbReference type="Proteomes" id="UP000756921">
    <property type="component" value="Unassembled WGS sequence"/>
</dbReference>
<reference evidence="2" key="1">
    <citation type="journal article" date="2020" name="Mol. Plant Microbe Interact.">
        <title>Genome Sequence of the Biocontrol Agent Coniothyrium minitans strain Conio (IMI 134523).</title>
        <authorList>
            <person name="Patel D."/>
            <person name="Shittu T.A."/>
            <person name="Baroncelli R."/>
            <person name="Muthumeenakshi S."/>
            <person name="Osborne T.H."/>
            <person name="Janganan T.K."/>
            <person name="Sreenivasaprasad S."/>
        </authorList>
    </citation>
    <scope>NUCLEOTIDE SEQUENCE</scope>
    <source>
        <strain evidence="2">Conio</strain>
    </source>
</reference>
<protein>
    <submittedName>
        <fullName evidence="2">Uncharacterized protein</fullName>
    </submittedName>
</protein>
<proteinExistence type="predicted"/>
<keyword evidence="3" id="KW-1185">Reference proteome</keyword>
<dbReference type="AlphaFoldDB" id="A0A9P6KPS9"/>
<gene>
    <name evidence="2" type="ORF">PMIN01_08242</name>
</gene>
<keyword evidence="1" id="KW-1133">Transmembrane helix</keyword>
<name>A0A9P6KPS9_9PLEO</name>